<name>W5YLT1_9GAMM</name>
<keyword evidence="5" id="KW-0997">Cell inner membrane</keyword>
<evidence type="ECO:0000256" key="4">
    <source>
        <dbReference type="ARBA" id="ARBA00022475"/>
    </source>
</evidence>
<evidence type="ECO:0000256" key="8">
    <source>
        <dbReference type="ARBA" id="ARBA00022989"/>
    </source>
</evidence>
<dbReference type="GO" id="GO:0031992">
    <property type="term" value="F:energy transducer activity"/>
    <property type="evidence" value="ECO:0007669"/>
    <property type="project" value="TreeGrafter"/>
</dbReference>
<evidence type="ECO:0000256" key="5">
    <source>
        <dbReference type="ARBA" id="ARBA00022519"/>
    </source>
</evidence>
<dbReference type="Pfam" id="PF03544">
    <property type="entry name" value="TonB_C"/>
    <property type="match status" value="1"/>
</dbReference>
<dbReference type="EMBL" id="CP007151">
    <property type="protein sequence ID" value="AHI30031.1"/>
    <property type="molecule type" value="Genomic_DNA"/>
</dbReference>
<feature type="compositionally biased region" description="Polar residues" evidence="10">
    <location>
        <begin position="1"/>
        <end position="13"/>
    </location>
</feature>
<gene>
    <name evidence="12" type="ORF">AU14_05670</name>
</gene>
<feature type="domain" description="TonB C-terminal" evidence="11">
    <location>
        <begin position="27"/>
        <end position="120"/>
    </location>
</feature>
<keyword evidence="9" id="KW-0472">Membrane</keyword>
<evidence type="ECO:0000313" key="12">
    <source>
        <dbReference type="EMBL" id="AHI30031.1"/>
    </source>
</evidence>
<protein>
    <recommendedName>
        <fullName evidence="11">TonB C-terminal domain-containing protein</fullName>
    </recommendedName>
</protein>
<dbReference type="Proteomes" id="UP000061489">
    <property type="component" value="Chromosome"/>
</dbReference>
<keyword evidence="3" id="KW-0813">Transport</keyword>
<dbReference type="AlphaFoldDB" id="W5YLT1"/>
<dbReference type="NCBIfam" id="TIGR01352">
    <property type="entry name" value="tonB_Cterm"/>
    <property type="match status" value="1"/>
</dbReference>
<keyword evidence="4" id="KW-1003">Cell membrane</keyword>
<reference evidence="12 13" key="1">
    <citation type="journal article" date="2014" name="Genome Announc.">
        <title>Draft Genome Sequences of Marinobacter similis A3d10T and Marinobacter salarius R9SW1T.</title>
        <authorList>
            <person name="Ivanova E.P."/>
            <person name="Ng H.J."/>
            <person name="Webb H.K."/>
            <person name="Feng G."/>
            <person name="Oshima K."/>
            <person name="Hattori M."/>
            <person name="Ohkuma M."/>
            <person name="Sergeev A.F."/>
            <person name="Mikhailov V.V."/>
            <person name="Crawford R.J."/>
            <person name="Sawabe T."/>
        </authorList>
    </citation>
    <scope>NUCLEOTIDE SEQUENCE [LARGE SCALE GENOMIC DNA]</scope>
    <source>
        <strain evidence="12 13">A3d10</strain>
    </source>
</reference>
<keyword evidence="6" id="KW-0812">Transmembrane</keyword>
<dbReference type="GO" id="GO:0015031">
    <property type="term" value="P:protein transport"/>
    <property type="evidence" value="ECO:0007669"/>
    <property type="project" value="UniProtKB-KW"/>
</dbReference>
<evidence type="ECO:0000259" key="11">
    <source>
        <dbReference type="PROSITE" id="PS52015"/>
    </source>
</evidence>
<dbReference type="SUPFAM" id="SSF74653">
    <property type="entry name" value="TolA/TonB C-terminal domain"/>
    <property type="match status" value="1"/>
</dbReference>
<dbReference type="PROSITE" id="PS52015">
    <property type="entry name" value="TONB_CTD"/>
    <property type="match status" value="1"/>
</dbReference>
<dbReference type="PANTHER" id="PTHR33446">
    <property type="entry name" value="PROTEIN TONB-RELATED"/>
    <property type="match status" value="1"/>
</dbReference>
<keyword evidence="13" id="KW-1185">Reference proteome</keyword>
<evidence type="ECO:0000256" key="2">
    <source>
        <dbReference type="ARBA" id="ARBA00006555"/>
    </source>
</evidence>
<evidence type="ECO:0000256" key="10">
    <source>
        <dbReference type="SAM" id="MobiDB-lite"/>
    </source>
</evidence>
<comment type="subcellular location">
    <subcellularLocation>
        <location evidence="1">Cell inner membrane</location>
        <topology evidence="1">Single-pass membrane protein</topology>
        <orientation evidence="1">Periplasmic side</orientation>
    </subcellularLocation>
</comment>
<feature type="region of interest" description="Disordered" evidence="10">
    <location>
        <begin position="1"/>
        <end position="23"/>
    </location>
</feature>
<evidence type="ECO:0000256" key="3">
    <source>
        <dbReference type="ARBA" id="ARBA00022448"/>
    </source>
</evidence>
<dbReference type="GO" id="GO:0098797">
    <property type="term" value="C:plasma membrane protein complex"/>
    <property type="evidence" value="ECO:0007669"/>
    <property type="project" value="TreeGrafter"/>
</dbReference>
<dbReference type="KEGG" id="msx:AU14_05670"/>
<sequence length="120" mass="13157">MASKAQQQSTGRASQERAGGTRGDAKSYFAKLMAWLHQHKDYPPELKKEKVQGVVVIKFSINQRGEVISASIKTGSGHASLDQAALDMLERANPVPPIPEAMARERLTLAIPVEYSLITR</sequence>
<dbReference type="HOGENOM" id="CLU_2046898_0_0_6"/>
<evidence type="ECO:0000256" key="9">
    <source>
        <dbReference type="ARBA" id="ARBA00023136"/>
    </source>
</evidence>
<keyword evidence="7" id="KW-0653">Protein transport</keyword>
<dbReference type="InterPro" id="IPR051045">
    <property type="entry name" value="TonB-dependent_transducer"/>
</dbReference>
<evidence type="ECO:0000256" key="7">
    <source>
        <dbReference type="ARBA" id="ARBA00022927"/>
    </source>
</evidence>
<dbReference type="PANTHER" id="PTHR33446:SF2">
    <property type="entry name" value="PROTEIN TONB"/>
    <property type="match status" value="1"/>
</dbReference>
<dbReference type="STRING" id="1420916.AU14_05670"/>
<dbReference type="Gene3D" id="3.30.1150.10">
    <property type="match status" value="1"/>
</dbReference>
<accession>W5YLT1</accession>
<dbReference type="InterPro" id="IPR037682">
    <property type="entry name" value="TonB_C"/>
</dbReference>
<organism evidence="12 13">
    <name type="scientific">Marinobacter similis</name>
    <dbReference type="NCBI Taxonomy" id="1420916"/>
    <lineage>
        <taxon>Bacteria</taxon>
        <taxon>Pseudomonadati</taxon>
        <taxon>Pseudomonadota</taxon>
        <taxon>Gammaproteobacteria</taxon>
        <taxon>Pseudomonadales</taxon>
        <taxon>Marinobacteraceae</taxon>
        <taxon>Marinobacter</taxon>
    </lineage>
</organism>
<evidence type="ECO:0000256" key="6">
    <source>
        <dbReference type="ARBA" id="ARBA00022692"/>
    </source>
</evidence>
<evidence type="ECO:0000256" key="1">
    <source>
        <dbReference type="ARBA" id="ARBA00004383"/>
    </source>
</evidence>
<dbReference type="GO" id="GO:0055085">
    <property type="term" value="P:transmembrane transport"/>
    <property type="evidence" value="ECO:0007669"/>
    <property type="project" value="InterPro"/>
</dbReference>
<comment type="similarity">
    <text evidence="2">Belongs to the TonB family.</text>
</comment>
<keyword evidence="8" id="KW-1133">Transmembrane helix</keyword>
<proteinExistence type="inferred from homology"/>
<evidence type="ECO:0000313" key="13">
    <source>
        <dbReference type="Proteomes" id="UP000061489"/>
    </source>
</evidence>
<dbReference type="InterPro" id="IPR006260">
    <property type="entry name" value="TonB/TolA_C"/>
</dbReference>